<dbReference type="AlphaFoldDB" id="A0A1B1AJT2"/>
<dbReference type="Pfam" id="PF05050">
    <property type="entry name" value="Methyltransf_21"/>
    <property type="match status" value="1"/>
</dbReference>
<evidence type="ECO:0000313" key="2">
    <source>
        <dbReference type="EMBL" id="ANP46817.1"/>
    </source>
</evidence>
<name>A0A1B1AJT2_9PROT</name>
<gene>
    <name evidence="2" type="ORF">ATE48_13290</name>
</gene>
<dbReference type="GO" id="GO:0008171">
    <property type="term" value="F:O-methyltransferase activity"/>
    <property type="evidence" value="ECO:0007669"/>
    <property type="project" value="TreeGrafter"/>
</dbReference>
<sequence length="218" mass="24538">MDLSRDTTLNAALTRIANSGVQVASTIKIGAGSGADVPHVERFFPGSRTLLVEMDATFEPQWRSLQAKIPSLAWAICGAADEDRDGYMRKNSLTGGKVAQEPSADATRIMHRRIDTLVREHQMQAPYFLRFDTHGAEMLVLAGATETLKDTSLIQMECYNFKHTMTFDKMVGSMRERGFRVIDMCEPLFRSDGAFWQVHLFFARDDHKAFKDNSFHVA</sequence>
<evidence type="ECO:0000259" key="1">
    <source>
        <dbReference type="Pfam" id="PF05050"/>
    </source>
</evidence>
<dbReference type="STRING" id="1759059.ATE48_13290"/>
<dbReference type="PANTHER" id="PTHR36973">
    <property type="entry name" value="SLL1456 PROTEIN-RELATED"/>
    <property type="match status" value="1"/>
</dbReference>
<proteinExistence type="predicted"/>
<dbReference type="Gene3D" id="3.40.50.150">
    <property type="entry name" value="Vaccinia Virus protein VP39"/>
    <property type="match status" value="1"/>
</dbReference>
<feature type="domain" description="Methyltransferase FkbM" evidence="1">
    <location>
        <begin position="96"/>
        <end position="181"/>
    </location>
</feature>
<dbReference type="NCBIfam" id="TIGR01444">
    <property type="entry name" value="fkbM_fam"/>
    <property type="match status" value="1"/>
</dbReference>
<dbReference type="EMBL" id="CP013244">
    <property type="protein sequence ID" value="ANP46817.1"/>
    <property type="molecule type" value="Genomic_DNA"/>
</dbReference>
<accession>A0A1B1AJT2</accession>
<organism evidence="2 3">
    <name type="scientific">Candidatus Viadribacter manganicus</name>
    <dbReference type="NCBI Taxonomy" id="1759059"/>
    <lineage>
        <taxon>Bacteria</taxon>
        <taxon>Pseudomonadati</taxon>
        <taxon>Pseudomonadota</taxon>
        <taxon>Alphaproteobacteria</taxon>
        <taxon>Hyphomonadales</taxon>
        <taxon>Hyphomonadaceae</taxon>
        <taxon>Candidatus Viadribacter</taxon>
    </lineage>
</organism>
<dbReference type="OrthoDB" id="292760at2"/>
<dbReference type="InterPro" id="IPR053188">
    <property type="entry name" value="FkbM_Methyltransferase"/>
</dbReference>
<protein>
    <recommendedName>
        <fullName evidence="1">Methyltransferase FkbM domain-containing protein</fullName>
    </recommendedName>
</protein>
<keyword evidence="3" id="KW-1185">Reference proteome</keyword>
<dbReference type="PANTHER" id="PTHR36973:SF4">
    <property type="entry name" value="NODULATION PROTEIN"/>
    <property type="match status" value="1"/>
</dbReference>
<reference evidence="2 3" key="1">
    <citation type="submission" date="2015-11" db="EMBL/GenBank/DDBJ databases">
        <title>Whole-Genome Sequence of Candidatus Oderbacter manganicum from the National Park Lower Oder Valley, Germany.</title>
        <authorList>
            <person name="Braun B."/>
            <person name="Liere K."/>
            <person name="Szewzyk U."/>
        </authorList>
    </citation>
    <scope>NUCLEOTIDE SEQUENCE [LARGE SCALE GENOMIC DNA]</scope>
    <source>
        <strain evidence="2 3">OTSz_A_272</strain>
    </source>
</reference>
<dbReference type="InterPro" id="IPR006342">
    <property type="entry name" value="FkbM_mtfrase"/>
</dbReference>
<dbReference type="Proteomes" id="UP000092498">
    <property type="component" value="Chromosome"/>
</dbReference>
<dbReference type="KEGG" id="cbot:ATE48_13290"/>
<dbReference type="SUPFAM" id="SSF53335">
    <property type="entry name" value="S-adenosyl-L-methionine-dependent methyltransferases"/>
    <property type="match status" value="1"/>
</dbReference>
<evidence type="ECO:0000313" key="3">
    <source>
        <dbReference type="Proteomes" id="UP000092498"/>
    </source>
</evidence>
<dbReference type="InParanoid" id="A0A1B1AJT2"/>
<dbReference type="InterPro" id="IPR029063">
    <property type="entry name" value="SAM-dependent_MTases_sf"/>
</dbReference>